<feature type="region of interest" description="Disordered" evidence="2">
    <location>
        <begin position="1"/>
        <end position="128"/>
    </location>
</feature>
<evidence type="ECO:0000313" key="4">
    <source>
        <dbReference type="Proteomes" id="UP001152799"/>
    </source>
</evidence>
<feature type="compositionally biased region" description="Acidic residues" evidence="2">
    <location>
        <begin position="86"/>
        <end position="126"/>
    </location>
</feature>
<sequence length="237" mass="27661">MDPKEEEKLLRWYNEVESEESNLKSSQNYNIDEKDEEIESEAEESSRQTTRDLDRQSIHDDNKLGESSGETSKNRGHPNRRQYQDLESDEEEPFPASDSEYEPSSESETESEQESEIDDNDEDVDGDVNQPTIIAWNEVDGTSLKQFTFIDSGQINMYCSKACQEDAELNEKLLENAQLLEKENEELLQVLEQRDDYINRTITIKEQINTDAIEMEEFFTRQLEERISRINLGKPKK</sequence>
<keyword evidence="1" id="KW-0175">Coiled coil</keyword>
<feature type="compositionally biased region" description="Acidic residues" evidence="2">
    <location>
        <begin position="33"/>
        <end position="43"/>
    </location>
</feature>
<accession>A0A9N9QQF2</accession>
<keyword evidence="4" id="KW-1185">Reference proteome</keyword>
<dbReference type="AlphaFoldDB" id="A0A9N9QQF2"/>
<feature type="coiled-coil region" evidence="1">
    <location>
        <begin position="163"/>
        <end position="200"/>
    </location>
</feature>
<feature type="compositionally biased region" description="Basic and acidic residues" evidence="2">
    <location>
        <begin position="1"/>
        <end position="10"/>
    </location>
</feature>
<reference evidence="3" key="1">
    <citation type="submission" date="2022-01" db="EMBL/GenBank/DDBJ databases">
        <authorList>
            <person name="King R."/>
        </authorList>
    </citation>
    <scope>NUCLEOTIDE SEQUENCE</scope>
</reference>
<proteinExistence type="predicted"/>
<evidence type="ECO:0000256" key="1">
    <source>
        <dbReference type="SAM" id="Coils"/>
    </source>
</evidence>
<evidence type="ECO:0000313" key="3">
    <source>
        <dbReference type="EMBL" id="CAG9769674.1"/>
    </source>
</evidence>
<organism evidence="3 4">
    <name type="scientific">Ceutorhynchus assimilis</name>
    <name type="common">cabbage seed weevil</name>
    <dbReference type="NCBI Taxonomy" id="467358"/>
    <lineage>
        <taxon>Eukaryota</taxon>
        <taxon>Metazoa</taxon>
        <taxon>Ecdysozoa</taxon>
        <taxon>Arthropoda</taxon>
        <taxon>Hexapoda</taxon>
        <taxon>Insecta</taxon>
        <taxon>Pterygota</taxon>
        <taxon>Neoptera</taxon>
        <taxon>Endopterygota</taxon>
        <taxon>Coleoptera</taxon>
        <taxon>Polyphaga</taxon>
        <taxon>Cucujiformia</taxon>
        <taxon>Curculionidae</taxon>
        <taxon>Ceutorhynchinae</taxon>
        <taxon>Ceutorhynchus</taxon>
    </lineage>
</organism>
<protein>
    <submittedName>
        <fullName evidence="3">Uncharacterized protein</fullName>
    </submittedName>
</protein>
<feature type="compositionally biased region" description="Basic and acidic residues" evidence="2">
    <location>
        <begin position="44"/>
        <end position="64"/>
    </location>
</feature>
<dbReference type="Proteomes" id="UP001152799">
    <property type="component" value="Chromosome 5"/>
</dbReference>
<evidence type="ECO:0000256" key="2">
    <source>
        <dbReference type="SAM" id="MobiDB-lite"/>
    </source>
</evidence>
<name>A0A9N9QQF2_9CUCU</name>
<dbReference type="EMBL" id="OU892281">
    <property type="protein sequence ID" value="CAG9769674.1"/>
    <property type="molecule type" value="Genomic_DNA"/>
</dbReference>
<gene>
    <name evidence="3" type="ORF">CEUTPL_LOCUS10177</name>
</gene>